<gene>
    <name evidence="2" type="ORF">SAMN05444007_102203</name>
</gene>
<name>A0A1H6SW10_9RHOB</name>
<proteinExistence type="predicted"/>
<keyword evidence="1" id="KW-1133">Transmembrane helix</keyword>
<evidence type="ECO:0000313" key="3">
    <source>
        <dbReference type="Proteomes" id="UP000199379"/>
    </source>
</evidence>
<dbReference type="STRING" id="1227549.SAMN05444007_102203"/>
<dbReference type="OrthoDB" id="7510999at2"/>
<dbReference type="RefSeq" id="WP_092362581.1">
    <property type="nucleotide sequence ID" value="NZ_BMGV01000002.1"/>
</dbReference>
<feature type="transmembrane region" description="Helical" evidence="1">
    <location>
        <begin position="35"/>
        <end position="54"/>
    </location>
</feature>
<evidence type="ECO:0000313" key="2">
    <source>
        <dbReference type="EMBL" id="SEI72139.1"/>
    </source>
</evidence>
<reference evidence="2 3" key="1">
    <citation type="submission" date="2016-10" db="EMBL/GenBank/DDBJ databases">
        <authorList>
            <person name="de Groot N.N."/>
        </authorList>
    </citation>
    <scope>NUCLEOTIDE SEQUENCE [LARGE SCALE GENOMIC DNA]</scope>
    <source>
        <strain evidence="2 3">DSM 29340</strain>
    </source>
</reference>
<keyword evidence="1" id="KW-0472">Membrane</keyword>
<dbReference type="Proteomes" id="UP000199379">
    <property type="component" value="Unassembled WGS sequence"/>
</dbReference>
<accession>A0A1H6SW10</accession>
<keyword evidence="3" id="KW-1185">Reference proteome</keyword>
<sequence length="59" mass="5934">MLPLTLIIHIFLGSTPAGSAVIAVLAMSYATLTPILISAVAGIVAALPISVHVARRLAG</sequence>
<organism evidence="2 3">
    <name type="scientific">Cribrihabitans marinus</name>
    <dbReference type="NCBI Taxonomy" id="1227549"/>
    <lineage>
        <taxon>Bacteria</taxon>
        <taxon>Pseudomonadati</taxon>
        <taxon>Pseudomonadota</taxon>
        <taxon>Alphaproteobacteria</taxon>
        <taxon>Rhodobacterales</taxon>
        <taxon>Paracoccaceae</taxon>
        <taxon>Cribrihabitans</taxon>
    </lineage>
</organism>
<evidence type="ECO:0000256" key="1">
    <source>
        <dbReference type="SAM" id="Phobius"/>
    </source>
</evidence>
<keyword evidence="1" id="KW-0812">Transmembrane</keyword>
<dbReference type="EMBL" id="FNYD01000002">
    <property type="protein sequence ID" value="SEI72139.1"/>
    <property type="molecule type" value="Genomic_DNA"/>
</dbReference>
<dbReference type="AlphaFoldDB" id="A0A1H6SW10"/>
<protein>
    <submittedName>
        <fullName evidence="2">Uncharacterized protein</fullName>
    </submittedName>
</protein>